<proteinExistence type="predicted"/>
<accession>A0A136IND4</accession>
<name>A0A136IND4_9PEZI</name>
<keyword evidence="2" id="KW-1185">Reference proteome</keyword>
<evidence type="ECO:0000313" key="2">
    <source>
        <dbReference type="Proteomes" id="UP000070501"/>
    </source>
</evidence>
<dbReference type="AlphaFoldDB" id="A0A136IND4"/>
<dbReference type="InParanoid" id="A0A136IND4"/>
<protein>
    <submittedName>
        <fullName evidence="1">Uncharacterized protein</fullName>
    </submittedName>
</protein>
<sequence>MINKALKPTDMAVAAWNANNQAPTRPNTAAIRGDVSTCFNLATAQILCALINVAGHFAAASTWPPHGYQFLIFIFATLISCMCGLFMLMTLPDLSSKMTGRLVVGLLGMLFGSGLILAVGAGFDAVLVWGPL</sequence>
<reference evidence="2" key="1">
    <citation type="submission" date="2016-02" db="EMBL/GenBank/DDBJ databases">
        <title>Draft genome sequence of Microdochium bolleyi, a fungal endophyte of beachgrass.</title>
        <authorList>
            <consortium name="DOE Joint Genome Institute"/>
            <person name="David A.S."/>
            <person name="May G."/>
            <person name="Haridas S."/>
            <person name="Lim J."/>
            <person name="Wang M."/>
            <person name="Labutti K."/>
            <person name="Lipzen A."/>
            <person name="Barry K."/>
            <person name="Grigoriev I.V."/>
        </authorList>
    </citation>
    <scope>NUCLEOTIDE SEQUENCE [LARGE SCALE GENOMIC DNA]</scope>
    <source>
        <strain evidence="2">J235TASD1</strain>
    </source>
</reference>
<evidence type="ECO:0000313" key="1">
    <source>
        <dbReference type="EMBL" id="KXJ86443.1"/>
    </source>
</evidence>
<dbReference type="Proteomes" id="UP000070501">
    <property type="component" value="Unassembled WGS sequence"/>
</dbReference>
<gene>
    <name evidence="1" type="ORF">Micbo1qcDRAFT_168478</name>
</gene>
<dbReference type="EMBL" id="KQ964268">
    <property type="protein sequence ID" value="KXJ86443.1"/>
    <property type="molecule type" value="Genomic_DNA"/>
</dbReference>
<organism evidence="1 2">
    <name type="scientific">Microdochium bolleyi</name>
    <dbReference type="NCBI Taxonomy" id="196109"/>
    <lineage>
        <taxon>Eukaryota</taxon>
        <taxon>Fungi</taxon>
        <taxon>Dikarya</taxon>
        <taxon>Ascomycota</taxon>
        <taxon>Pezizomycotina</taxon>
        <taxon>Sordariomycetes</taxon>
        <taxon>Xylariomycetidae</taxon>
        <taxon>Xylariales</taxon>
        <taxon>Microdochiaceae</taxon>
        <taxon>Microdochium</taxon>
    </lineage>
</organism>
<feature type="non-terminal residue" evidence="1">
    <location>
        <position position="132"/>
    </location>
</feature>